<gene>
    <name evidence="2" type="ORF">Taro_016718</name>
</gene>
<keyword evidence="1" id="KW-0732">Signal</keyword>
<feature type="chain" id="PRO_5032887011" evidence="1">
    <location>
        <begin position="30"/>
        <end position="374"/>
    </location>
</feature>
<organism evidence="2 3">
    <name type="scientific">Colocasia esculenta</name>
    <name type="common">Wild taro</name>
    <name type="synonym">Arum esculentum</name>
    <dbReference type="NCBI Taxonomy" id="4460"/>
    <lineage>
        <taxon>Eukaryota</taxon>
        <taxon>Viridiplantae</taxon>
        <taxon>Streptophyta</taxon>
        <taxon>Embryophyta</taxon>
        <taxon>Tracheophyta</taxon>
        <taxon>Spermatophyta</taxon>
        <taxon>Magnoliopsida</taxon>
        <taxon>Liliopsida</taxon>
        <taxon>Araceae</taxon>
        <taxon>Aroideae</taxon>
        <taxon>Colocasieae</taxon>
        <taxon>Colocasia</taxon>
    </lineage>
</organism>
<reference evidence="2" key="1">
    <citation type="submission" date="2017-07" db="EMBL/GenBank/DDBJ databases">
        <title>Taro Niue Genome Assembly and Annotation.</title>
        <authorList>
            <person name="Atibalentja N."/>
            <person name="Keating K."/>
            <person name="Fields C.J."/>
        </authorList>
    </citation>
    <scope>NUCLEOTIDE SEQUENCE</scope>
    <source>
        <strain evidence="2">Niue_2</strain>
        <tissue evidence="2">Leaf</tissue>
    </source>
</reference>
<comment type="caution">
    <text evidence="2">The sequence shown here is derived from an EMBL/GenBank/DDBJ whole genome shotgun (WGS) entry which is preliminary data.</text>
</comment>
<dbReference type="AlphaFoldDB" id="A0A843UL30"/>
<evidence type="ECO:0000256" key="1">
    <source>
        <dbReference type="SAM" id="SignalP"/>
    </source>
</evidence>
<protein>
    <submittedName>
        <fullName evidence="2">Uncharacterized protein</fullName>
    </submittedName>
</protein>
<name>A0A843UL30_COLES</name>
<evidence type="ECO:0000313" key="2">
    <source>
        <dbReference type="EMBL" id="MQL84208.1"/>
    </source>
</evidence>
<dbReference type="Proteomes" id="UP000652761">
    <property type="component" value="Unassembled WGS sequence"/>
</dbReference>
<dbReference type="EMBL" id="NMUH01000746">
    <property type="protein sequence ID" value="MQL84208.1"/>
    <property type="molecule type" value="Genomic_DNA"/>
</dbReference>
<dbReference type="PROSITE" id="PS51257">
    <property type="entry name" value="PROKAR_LIPOPROTEIN"/>
    <property type="match status" value="1"/>
</dbReference>
<evidence type="ECO:0000313" key="3">
    <source>
        <dbReference type="Proteomes" id="UP000652761"/>
    </source>
</evidence>
<feature type="signal peptide" evidence="1">
    <location>
        <begin position="1"/>
        <end position="29"/>
    </location>
</feature>
<proteinExistence type="predicted"/>
<sequence length="374" mass="39848">MTRVASWVPAATVIRVAASLCVAFMSCLGCPSRSCSARSMGRDSVLSWRGVTFWVPGALGADRLPLPLFFPLSPFPLFSGGGEAPLRRSGVVEAGGSCRAAERRAWSEEKVANRREGPLVGSFFVKGARLASRACRLRVPLLAASGGGLVAVVVTTLSSRRFQVFLTSASSGFRSVSSRFRGSVLGCQSVVAPACVASRPGGVCAERCFRFVPDSVGSPPYFLQLGARRRGSSVSDGLRRRLWRRVVVSSSESERCCSCCCAACVVSVVARRAHAVAARLVLDSLAVVFLVWRTLASQSSLALTGCELCLRCIAWMPCVLVEVSQNYLLLSWFFLGSPFVASGGGSSQECFVFVSGHRCVALVVRSVSFGWAAF</sequence>
<accession>A0A843UL30</accession>
<keyword evidence="3" id="KW-1185">Reference proteome</keyword>